<accession>A0A5N6INA4</accession>
<dbReference type="EMBL" id="ML732905">
    <property type="protein sequence ID" value="KAB8267379.1"/>
    <property type="molecule type" value="Genomic_DNA"/>
</dbReference>
<keyword evidence="2" id="KW-1185">Reference proteome</keyword>
<dbReference type="Proteomes" id="UP000326289">
    <property type="component" value="Unassembled WGS sequence"/>
</dbReference>
<organism evidence="1 2">
    <name type="scientific">Aspergillus minisclerotigenes</name>
    <dbReference type="NCBI Taxonomy" id="656917"/>
    <lineage>
        <taxon>Eukaryota</taxon>
        <taxon>Fungi</taxon>
        <taxon>Dikarya</taxon>
        <taxon>Ascomycota</taxon>
        <taxon>Pezizomycotina</taxon>
        <taxon>Eurotiomycetes</taxon>
        <taxon>Eurotiomycetidae</taxon>
        <taxon>Eurotiales</taxon>
        <taxon>Aspergillaceae</taxon>
        <taxon>Aspergillus</taxon>
        <taxon>Aspergillus subgen. Circumdati</taxon>
    </lineage>
</organism>
<gene>
    <name evidence="1" type="ORF">BDV30DRAFT_42588</name>
</gene>
<protein>
    <submittedName>
        <fullName evidence="1">Uncharacterized protein</fullName>
    </submittedName>
</protein>
<name>A0A5N6INA4_9EURO</name>
<evidence type="ECO:0000313" key="1">
    <source>
        <dbReference type="EMBL" id="KAB8267379.1"/>
    </source>
</evidence>
<sequence>MKIPTFASWWRCLAALVPKAAKKRVFTIVASICPCCLIISRITPGIMSESCVLLVTGRLVKLVLVYCIEGHRGLHI</sequence>
<proteinExistence type="predicted"/>
<reference evidence="1 2" key="1">
    <citation type="submission" date="2019-04" db="EMBL/GenBank/DDBJ databases">
        <title>Fungal friends and foes A comparative genomics study of 23 Aspergillus species from section Flavi.</title>
        <authorList>
            <consortium name="DOE Joint Genome Institute"/>
            <person name="Kjaerbolling I."/>
            <person name="Vesth T.C."/>
            <person name="Frisvad J.C."/>
            <person name="Nybo J.L."/>
            <person name="Theobald S."/>
            <person name="Kildgaard S."/>
            <person name="Petersen T.I."/>
            <person name="Kuo A."/>
            <person name="Sato A."/>
            <person name="Lyhne E.K."/>
            <person name="Kogle M.E."/>
            <person name="Wiebenga A."/>
            <person name="Kun R.S."/>
            <person name="Lubbers R.J."/>
            <person name="Makela M.R."/>
            <person name="Barry K."/>
            <person name="Chovatia M."/>
            <person name="Clum A."/>
            <person name="Daum C."/>
            <person name="Haridas S."/>
            <person name="He G."/>
            <person name="LaButti K."/>
            <person name="Lipzen A."/>
            <person name="Mondo S."/>
            <person name="Pangilinan J."/>
            <person name="Riley R."/>
            <person name="Salamov A."/>
            <person name="Simmons B.A."/>
            <person name="Magnuson J.K."/>
            <person name="Henrissat B."/>
            <person name="Mortensen U.H."/>
            <person name="Larsen T.O."/>
            <person name="De vries R.P."/>
            <person name="Grigoriev I.V."/>
            <person name="Machida M."/>
            <person name="Baker S.E."/>
            <person name="Andersen M.R."/>
        </authorList>
    </citation>
    <scope>NUCLEOTIDE SEQUENCE [LARGE SCALE GENOMIC DNA]</scope>
    <source>
        <strain evidence="1 2">CBS 117635</strain>
    </source>
</reference>
<evidence type="ECO:0000313" key="2">
    <source>
        <dbReference type="Proteomes" id="UP000326289"/>
    </source>
</evidence>
<dbReference type="AlphaFoldDB" id="A0A5N6INA4"/>